<evidence type="ECO:0000313" key="1">
    <source>
        <dbReference type="EMBL" id="CDI97907.1"/>
    </source>
</evidence>
<keyword evidence="2" id="KW-1185">Reference proteome</keyword>
<dbReference type="EMBL" id="LN902846">
    <property type="protein sequence ID" value="CDI97907.1"/>
    <property type="molecule type" value="Genomic_DNA"/>
</dbReference>
<dbReference type="AlphaFoldDB" id="A0A087VZU8"/>
<protein>
    <submittedName>
        <fullName evidence="1">Expressed protein</fullName>
    </submittedName>
</protein>
<accession>A0A087VZU8</accession>
<name>A0A087VZU8_ECHMU</name>
<dbReference type="Proteomes" id="UP000017246">
    <property type="component" value="Unassembled WGS sequence"/>
</dbReference>
<reference evidence="1" key="1">
    <citation type="journal article" date="2013" name="Nature">
        <title>The genomes of four tapeworm species reveal adaptations to parasitism.</title>
        <authorList>
            <person name="Tsai I.J."/>
            <person name="Zarowiecki M."/>
            <person name="Holroyd N."/>
            <person name="Garciarrubio A."/>
            <person name="Sanchez-Flores A."/>
            <person name="Brooks K.L."/>
            <person name="Tracey A."/>
            <person name="Bobes R.J."/>
            <person name="Fragoso G."/>
            <person name="Sciutto E."/>
            <person name="Aslett M."/>
            <person name="Beasley H."/>
            <person name="Bennett H.M."/>
            <person name="Cai J."/>
            <person name="Camicia F."/>
            <person name="Clark R."/>
            <person name="Cucher M."/>
            <person name="De Silva N."/>
            <person name="Day T.A."/>
            <person name="Deplazes P."/>
            <person name="Estrada K."/>
            <person name="Fernandez C."/>
            <person name="Holland P.W."/>
            <person name="Hou J."/>
            <person name="Hu S."/>
            <person name="Huckvale T."/>
            <person name="Hung S.S."/>
            <person name="Kamenetzky L."/>
            <person name="Keane J.A."/>
            <person name="Kiss F."/>
            <person name="Koziol U."/>
            <person name="Lambert O."/>
            <person name="Liu K."/>
            <person name="Luo X."/>
            <person name="Luo Y."/>
            <person name="Macchiaroli N."/>
            <person name="Nichol S."/>
            <person name="Paps J."/>
            <person name="Parkinson J."/>
            <person name="Pouchkina-Stantcheva N."/>
            <person name="Riddiford N."/>
            <person name="Rosenzvit M."/>
            <person name="Salinas G."/>
            <person name="Wasmuth J.D."/>
            <person name="Zamanian M."/>
            <person name="Zheng Y."/>
            <person name="Cai X."/>
            <person name="Soberon X."/>
            <person name="Olson P.D."/>
            <person name="Laclette J.P."/>
            <person name="Brehm K."/>
            <person name="Berriman M."/>
            <person name="Garciarrubio A."/>
            <person name="Bobes R.J."/>
            <person name="Fragoso G."/>
            <person name="Sanchez-Flores A."/>
            <person name="Estrada K."/>
            <person name="Cevallos M.A."/>
            <person name="Morett E."/>
            <person name="Gonzalez V."/>
            <person name="Portillo T."/>
            <person name="Ochoa-Leyva A."/>
            <person name="Jose M.V."/>
            <person name="Sciutto E."/>
            <person name="Landa A."/>
            <person name="Jimenez L."/>
            <person name="Valdes V."/>
            <person name="Carrero J.C."/>
            <person name="Larralde C."/>
            <person name="Morales-Montor J."/>
            <person name="Limon-Lason J."/>
            <person name="Soberon X."/>
            <person name="Laclette J.P."/>
        </authorList>
    </citation>
    <scope>NUCLEOTIDE SEQUENCE [LARGE SCALE GENOMIC DNA]</scope>
</reference>
<gene>
    <name evidence="1" type="ORF">EmuJ_000171700</name>
</gene>
<reference evidence="1" key="2">
    <citation type="submission" date="2015-11" db="EMBL/GenBank/DDBJ databases">
        <authorList>
            <person name="Zhang Y."/>
            <person name="Guo Z."/>
        </authorList>
    </citation>
    <scope>NUCLEOTIDE SEQUENCE</scope>
</reference>
<organism evidence="1 2">
    <name type="scientific">Echinococcus multilocularis</name>
    <name type="common">Fox tapeworm</name>
    <dbReference type="NCBI Taxonomy" id="6211"/>
    <lineage>
        <taxon>Eukaryota</taxon>
        <taxon>Metazoa</taxon>
        <taxon>Spiralia</taxon>
        <taxon>Lophotrochozoa</taxon>
        <taxon>Platyhelminthes</taxon>
        <taxon>Cestoda</taxon>
        <taxon>Eucestoda</taxon>
        <taxon>Cyclophyllidea</taxon>
        <taxon>Taeniidae</taxon>
        <taxon>Echinococcus</taxon>
    </lineage>
</organism>
<proteinExistence type="predicted"/>
<evidence type="ECO:0000313" key="2">
    <source>
        <dbReference type="Proteomes" id="UP000017246"/>
    </source>
</evidence>
<sequence length="73" mass="8452">MHITMMLLVVRRRVARELNPQKCLLTHRGREAAAAETGRWAITGTYINLGITYRTHAHVRTSISEFEQIYGQR</sequence>